<dbReference type="AlphaFoldDB" id="F5VFT8"/>
<dbReference type="EMBL" id="AFMN01000002">
    <property type="protein sequence ID" value="EGL98227.1"/>
    <property type="molecule type" value="Genomic_DNA"/>
</dbReference>
<comment type="caution">
    <text evidence="1">The sequence shown here is derived from an EMBL/GenBank/DDBJ whole genome shotgun (WGS) entry which is preliminary data.</text>
</comment>
<accession>F5VFT8</accession>
<name>F5VFT8_9LACO</name>
<dbReference type="Proteomes" id="UP000006227">
    <property type="component" value="Unassembled WGS sequence"/>
</dbReference>
<dbReference type="PATRIC" id="fig|1029822.3.peg.1654"/>
<proteinExistence type="predicted"/>
<organism evidence="1 2">
    <name type="scientific">Ligilactobacillus salivarius NIAS840</name>
    <dbReference type="NCBI Taxonomy" id="1029822"/>
    <lineage>
        <taxon>Bacteria</taxon>
        <taxon>Bacillati</taxon>
        <taxon>Bacillota</taxon>
        <taxon>Bacilli</taxon>
        <taxon>Lactobacillales</taxon>
        <taxon>Lactobacillaceae</taxon>
        <taxon>Ligilactobacillus</taxon>
    </lineage>
</organism>
<protein>
    <submittedName>
        <fullName evidence="1">Uncharacterized protein</fullName>
    </submittedName>
</protein>
<gene>
    <name evidence="1" type="ORF">NIAS840_01658</name>
</gene>
<evidence type="ECO:0000313" key="1">
    <source>
        <dbReference type="EMBL" id="EGL98227.1"/>
    </source>
</evidence>
<sequence>MMLTKTELLLAVTKYCEQYPETSLESIIKDVSDVYHEVQAKTINPYDPEELTGLDLDRADSYESDISKNALDGTNNDDAL</sequence>
<reference evidence="1 2" key="1">
    <citation type="journal article" date="2011" name="J. Bacteriol.">
        <title>Genome Sequence of Lactobacillus salivarius NIAS840, Isolated from Chicken Intestine.</title>
        <authorList>
            <person name="Ham J.S."/>
            <person name="Kim H.W."/>
            <person name="Seol K.H."/>
            <person name="Jang A."/>
            <person name="Jeong S.G."/>
            <person name="Oh M.H."/>
            <person name="Kim D.H."/>
            <person name="Kang D.K."/>
            <person name="Kim G.B."/>
            <person name="Cha C.J."/>
        </authorList>
    </citation>
    <scope>NUCLEOTIDE SEQUENCE [LARGE SCALE GENOMIC DNA]</scope>
    <source>
        <strain evidence="1 2">NIAS840</strain>
    </source>
</reference>
<evidence type="ECO:0000313" key="2">
    <source>
        <dbReference type="Proteomes" id="UP000006227"/>
    </source>
</evidence>